<comment type="caution">
    <text evidence="2">The sequence shown here is derived from an EMBL/GenBank/DDBJ whole genome shotgun (WGS) entry which is preliminary data.</text>
</comment>
<evidence type="ECO:0008006" key="4">
    <source>
        <dbReference type="Google" id="ProtNLM"/>
    </source>
</evidence>
<dbReference type="Pfam" id="PF11751">
    <property type="entry name" value="PorP_SprF"/>
    <property type="match status" value="1"/>
</dbReference>
<keyword evidence="1" id="KW-0732">Signal</keyword>
<sequence length="317" mass="35220">MKKIILSLIIAAFSGLASAQETIPMYQQYLLDSEFLFNPAFLGKNDDFVFRATYQKQFSKFDESPNVQSIGMHANVFDRVGAGAYFFRDQNGPISANGIAVGASYFVPLSDDDERKDQFSFGTAVNFYNESFDVSKVNATDPNDPLLYENNNSIFIAYANIGLQATYKGAFAGIAVADIPLSNSTPVVNGIEPSPTRYYFNGGYDINLSEGFAIQPSFMLNLNTNSSRLFDVNLLAKLYNETNYFAAGVSYRMANSNFGREQLSISPILKFKTNWLSVGATYNLGLSDIQEYAGNSFMISLGFDIPNFINSRGFRYR</sequence>
<organism evidence="2 3">
    <name type="scientific">Cloacibacterium rupense</name>
    <dbReference type="NCBI Taxonomy" id="517423"/>
    <lineage>
        <taxon>Bacteria</taxon>
        <taxon>Pseudomonadati</taxon>
        <taxon>Bacteroidota</taxon>
        <taxon>Flavobacteriia</taxon>
        <taxon>Flavobacteriales</taxon>
        <taxon>Weeksellaceae</taxon>
    </lineage>
</organism>
<dbReference type="Proteomes" id="UP000620064">
    <property type="component" value="Unassembled WGS sequence"/>
</dbReference>
<feature type="signal peptide" evidence="1">
    <location>
        <begin position="1"/>
        <end position="19"/>
    </location>
</feature>
<accession>A0ABQ2NJ55</accession>
<keyword evidence="3" id="KW-1185">Reference proteome</keyword>
<feature type="chain" id="PRO_5046495835" description="Type IX secretion system membrane protein, PorP/SprF family" evidence="1">
    <location>
        <begin position="20"/>
        <end position="317"/>
    </location>
</feature>
<evidence type="ECO:0000313" key="2">
    <source>
        <dbReference type="EMBL" id="GGP04635.1"/>
    </source>
</evidence>
<gene>
    <name evidence="2" type="ORF">GCM10010992_17870</name>
</gene>
<evidence type="ECO:0000313" key="3">
    <source>
        <dbReference type="Proteomes" id="UP000620064"/>
    </source>
</evidence>
<dbReference type="NCBIfam" id="TIGR03519">
    <property type="entry name" value="T9SS_PorP_fam"/>
    <property type="match status" value="1"/>
</dbReference>
<dbReference type="InterPro" id="IPR019861">
    <property type="entry name" value="PorP/SprF_Bacteroidetes"/>
</dbReference>
<proteinExistence type="predicted"/>
<dbReference type="EMBL" id="BMLV01000003">
    <property type="protein sequence ID" value="GGP04635.1"/>
    <property type="molecule type" value="Genomic_DNA"/>
</dbReference>
<evidence type="ECO:0000256" key="1">
    <source>
        <dbReference type="SAM" id="SignalP"/>
    </source>
</evidence>
<protein>
    <recommendedName>
        <fullName evidence="4">Type IX secretion system membrane protein, PorP/SprF family</fullName>
    </recommendedName>
</protein>
<name>A0ABQ2NJ55_9FLAO</name>
<reference evidence="3" key="1">
    <citation type="journal article" date="2019" name="Int. J. Syst. Evol. Microbiol.">
        <title>The Global Catalogue of Microorganisms (GCM) 10K type strain sequencing project: providing services to taxonomists for standard genome sequencing and annotation.</title>
        <authorList>
            <consortium name="The Broad Institute Genomics Platform"/>
            <consortium name="The Broad Institute Genome Sequencing Center for Infectious Disease"/>
            <person name="Wu L."/>
            <person name="Ma J."/>
        </authorList>
    </citation>
    <scope>NUCLEOTIDE SEQUENCE [LARGE SCALE GENOMIC DNA]</scope>
    <source>
        <strain evidence="3">CGMCC 1.7656</strain>
    </source>
</reference>
<dbReference type="RefSeq" id="WP_188617762.1">
    <property type="nucleotide sequence ID" value="NZ_BMLV01000003.1"/>
</dbReference>